<keyword evidence="4" id="KW-0547">Nucleotide-binding</keyword>
<dbReference type="EMBL" id="JBHTAJ010000014">
    <property type="protein sequence ID" value="MFC7179824.1"/>
    <property type="molecule type" value="Genomic_DNA"/>
</dbReference>
<proteinExistence type="predicted"/>
<dbReference type="SUPFAM" id="SSF52540">
    <property type="entry name" value="P-loop containing nucleoside triphosphate hydrolases"/>
    <property type="match status" value="1"/>
</dbReference>
<keyword evidence="3" id="KW-1133">Transmembrane helix</keyword>
<evidence type="ECO:0000313" key="4">
    <source>
        <dbReference type="EMBL" id="MFC7179824.1"/>
    </source>
</evidence>
<protein>
    <submittedName>
        <fullName evidence="4">ATP-binding protein</fullName>
    </submittedName>
</protein>
<feature type="compositionally biased region" description="Polar residues" evidence="2">
    <location>
        <begin position="1"/>
        <end position="15"/>
    </location>
</feature>
<gene>
    <name evidence="4" type="ORF">ACFQMG_09645</name>
</gene>
<dbReference type="RefSeq" id="WP_380230885.1">
    <property type="nucleotide sequence ID" value="NZ_JBHSVH010000002.1"/>
</dbReference>
<sequence>MAEPQHTLNLTNVPQPRTRGPKNPKATWVPPLDWAAEHGPVSGAISAATGAGALALLGAATHMPDGIPLAIGAAGALGHGIGASVRRRLTGRTMATRAASWLLAGGWTTWAIATGPLSWAAAGTLAALGVGIGAMAADAAIREEAVELERMSAEAREAARKMNGEREAIAREWADRIRRVTGIDVAVFAVEFWTTGAGFSLAAELPGGSATWDRIAAAARALATDARLPLGCTVGVEEGDRQGRVILDIATTNVMAGAYAYPDDYGPLSILSGIPWGLLPNSETVNVFLREACALILGPPGSGKSTFLDAVLAGFARCEDVLTFVVDLKAGAVGIPWVRPYLEAQGLKAPKPGTAAAPADTRPGVDWVASTPAEALRMFRAVIAINKARQQQYQDLLDANDTTLLPVSARLPQIMVVVDEGAELLSARSFGDPVMKELQELVGKAMRTTRAMGIRLVLTAVDGNVSALGDTSVRKFSPVGAALTSGESSGNNLLKLFPSARVDTRQLTAKGCGVIGAAGADGFAPTGFKGWKTSPSMVREAVLATNQRRPVLDQVSARAAGEDYARRWEPDRAGWLWEGTTGTAGTTAPAPAVAGGLNLGALRTGTPDGGEAAGTGLADVIAFPNARPAGLNLSSLRGQTSASAQTPVPAPAPVVGPEWLAEAIDAIESAGHMGLKASAVAEFVNRDRKTVRNGLQAAADRGELVYRENGPLSVFVHPNHA</sequence>
<organism evidence="4 5">
    <name type="scientific">Kitasatospora paranensis</name>
    <dbReference type="NCBI Taxonomy" id="258053"/>
    <lineage>
        <taxon>Bacteria</taxon>
        <taxon>Bacillati</taxon>
        <taxon>Actinomycetota</taxon>
        <taxon>Actinomycetes</taxon>
        <taxon>Kitasatosporales</taxon>
        <taxon>Streptomycetaceae</taxon>
        <taxon>Kitasatospora</taxon>
    </lineage>
</organism>
<keyword evidence="5" id="KW-1185">Reference proteome</keyword>
<comment type="caution">
    <text evidence="4">The sequence shown here is derived from an EMBL/GenBank/DDBJ whole genome shotgun (WGS) entry which is preliminary data.</text>
</comment>
<reference evidence="5" key="1">
    <citation type="journal article" date="2019" name="Int. J. Syst. Evol. Microbiol.">
        <title>The Global Catalogue of Microorganisms (GCM) 10K type strain sequencing project: providing services to taxonomists for standard genome sequencing and annotation.</title>
        <authorList>
            <consortium name="The Broad Institute Genomics Platform"/>
            <consortium name="The Broad Institute Genome Sequencing Center for Infectious Disease"/>
            <person name="Wu L."/>
            <person name="Ma J."/>
        </authorList>
    </citation>
    <scope>NUCLEOTIDE SEQUENCE [LARGE SCALE GENOMIC DNA]</scope>
    <source>
        <strain evidence="5">CGMCC 1.12859</strain>
    </source>
</reference>
<feature type="transmembrane region" description="Helical" evidence="3">
    <location>
        <begin position="94"/>
        <end position="113"/>
    </location>
</feature>
<evidence type="ECO:0000256" key="2">
    <source>
        <dbReference type="SAM" id="MobiDB-lite"/>
    </source>
</evidence>
<keyword evidence="3" id="KW-0472">Membrane</keyword>
<evidence type="ECO:0000256" key="1">
    <source>
        <dbReference type="SAM" id="Coils"/>
    </source>
</evidence>
<dbReference type="InterPro" id="IPR027417">
    <property type="entry name" value="P-loop_NTPase"/>
</dbReference>
<feature type="region of interest" description="Disordered" evidence="2">
    <location>
        <begin position="1"/>
        <end position="25"/>
    </location>
</feature>
<keyword evidence="1" id="KW-0175">Coiled coil</keyword>
<dbReference type="GO" id="GO:0005524">
    <property type="term" value="F:ATP binding"/>
    <property type="evidence" value="ECO:0007669"/>
    <property type="project" value="UniProtKB-KW"/>
</dbReference>
<evidence type="ECO:0000256" key="3">
    <source>
        <dbReference type="SAM" id="Phobius"/>
    </source>
</evidence>
<feature type="coiled-coil region" evidence="1">
    <location>
        <begin position="141"/>
        <end position="168"/>
    </location>
</feature>
<evidence type="ECO:0000313" key="5">
    <source>
        <dbReference type="Proteomes" id="UP001596435"/>
    </source>
</evidence>
<accession>A0ABW2FRD4</accession>
<dbReference type="Pfam" id="PF13555">
    <property type="entry name" value="AAA_29"/>
    <property type="match status" value="1"/>
</dbReference>
<dbReference type="Gene3D" id="3.40.50.300">
    <property type="entry name" value="P-loop containing nucleotide triphosphate hydrolases"/>
    <property type="match status" value="1"/>
</dbReference>
<keyword evidence="3" id="KW-0812">Transmembrane</keyword>
<name>A0ABW2FRD4_9ACTN</name>
<keyword evidence="4" id="KW-0067">ATP-binding</keyword>
<dbReference type="Proteomes" id="UP001596435">
    <property type="component" value="Unassembled WGS sequence"/>
</dbReference>